<keyword evidence="8" id="KW-0807">Transducer</keyword>
<dbReference type="GO" id="GO:0008528">
    <property type="term" value="F:G protein-coupled peptide receptor activity"/>
    <property type="evidence" value="ECO:0007669"/>
    <property type="project" value="TreeGrafter"/>
</dbReference>
<dbReference type="Gene3D" id="1.20.1070.10">
    <property type="entry name" value="Rhodopsin 7-helix transmembrane proteins"/>
    <property type="match status" value="1"/>
</dbReference>
<dbReference type="PROSITE" id="PS50262">
    <property type="entry name" value="G_PROTEIN_RECEP_F1_2"/>
    <property type="match status" value="1"/>
</dbReference>
<name>A0A9X6NQ80_HYPEX</name>
<feature type="transmembrane region" description="Helical" evidence="9">
    <location>
        <begin position="200"/>
        <end position="221"/>
    </location>
</feature>
<keyword evidence="7" id="KW-0675">Receptor</keyword>
<keyword evidence="5" id="KW-0297">G-protein coupled receptor</keyword>
<dbReference type="InterPro" id="IPR017452">
    <property type="entry name" value="GPCR_Rhodpsn_7TM"/>
</dbReference>
<keyword evidence="2" id="KW-1003">Cell membrane</keyword>
<reference evidence="12" key="1">
    <citation type="submission" date="2017-01" db="EMBL/GenBank/DDBJ databases">
        <title>Comparative genomics of anhydrobiosis in the tardigrade Hypsibius dujardini.</title>
        <authorList>
            <person name="Yoshida Y."/>
            <person name="Koutsovoulos G."/>
            <person name="Laetsch D."/>
            <person name="Stevens L."/>
            <person name="Kumar S."/>
            <person name="Horikawa D."/>
            <person name="Ishino K."/>
            <person name="Komine S."/>
            <person name="Tomita M."/>
            <person name="Blaxter M."/>
            <person name="Arakawa K."/>
        </authorList>
    </citation>
    <scope>NUCLEOTIDE SEQUENCE [LARGE SCALE GENOMIC DNA]</scope>
    <source>
        <strain evidence="12">Z151</strain>
    </source>
</reference>
<gene>
    <name evidence="11" type="ORF">BV898_18447</name>
</gene>
<evidence type="ECO:0000256" key="7">
    <source>
        <dbReference type="ARBA" id="ARBA00023170"/>
    </source>
</evidence>
<evidence type="ECO:0000256" key="9">
    <source>
        <dbReference type="SAM" id="Phobius"/>
    </source>
</evidence>
<organism evidence="11 12">
    <name type="scientific">Hypsibius exemplaris</name>
    <name type="common">Freshwater tardigrade</name>
    <dbReference type="NCBI Taxonomy" id="2072580"/>
    <lineage>
        <taxon>Eukaryota</taxon>
        <taxon>Metazoa</taxon>
        <taxon>Ecdysozoa</taxon>
        <taxon>Tardigrada</taxon>
        <taxon>Eutardigrada</taxon>
        <taxon>Parachela</taxon>
        <taxon>Hypsibioidea</taxon>
        <taxon>Hypsibiidae</taxon>
        <taxon>Hypsibius</taxon>
    </lineage>
</organism>
<feature type="transmembrane region" description="Helical" evidence="9">
    <location>
        <begin position="259"/>
        <end position="278"/>
    </location>
</feature>
<evidence type="ECO:0000256" key="2">
    <source>
        <dbReference type="ARBA" id="ARBA00022475"/>
    </source>
</evidence>
<feature type="transmembrane region" description="Helical" evidence="9">
    <location>
        <begin position="298"/>
        <end position="319"/>
    </location>
</feature>
<feature type="domain" description="G-protein coupled receptors family 1 profile" evidence="10">
    <location>
        <begin position="48"/>
        <end position="314"/>
    </location>
</feature>
<dbReference type="AlphaFoldDB" id="A0A9X6NQ80"/>
<evidence type="ECO:0000256" key="5">
    <source>
        <dbReference type="ARBA" id="ARBA00023040"/>
    </source>
</evidence>
<feature type="transmembrane region" description="Helical" evidence="9">
    <location>
        <begin position="146"/>
        <end position="165"/>
    </location>
</feature>
<dbReference type="Proteomes" id="UP000192578">
    <property type="component" value="Unassembled WGS sequence"/>
</dbReference>
<evidence type="ECO:0000256" key="1">
    <source>
        <dbReference type="ARBA" id="ARBA00004651"/>
    </source>
</evidence>
<evidence type="ECO:0000256" key="6">
    <source>
        <dbReference type="ARBA" id="ARBA00023136"/>
    </source>
</evidence>
<keyword evidence="6 9" id="KW-0472">Membrane</keyword>
<feature type="transmembrane region" description="Helical" evidence="9">
    <location>
        <begin position="30"/>
        <end position="50"/>
    </location>
</feature>
<evidence type="ECO:0000256" key="3">
    <source>
        <dbReference type="ARBA" id="ARBA00022692"/>
    </source>
</evidence>
<dbReference type="EMBL" id="MTYJ01000365">
    <property type="protein sequence ID" value="OWA54024.1"/>
    <property type="molecule type" value="Genomic_DNA"/>
</dbReference>
<proteinExistence type="predicted"/>
<evidence type="ECO:0000256" key="8">
    <source>
        <dbReference type="ARBA" id="ARBA00023224"/>
    </source>
</evidence>
<dbReference type="GO" id="GO:0007218">
    <property type="term" value="P:neuropeptide signaling pathway"/>
    <property type="evidence" value="ECO:0007669"/>
    <property type="project" value="TreeGrafter"/>
</dbReference>
<evidence type="ECO:0000256" key="4">
    <source>
        <dbReference type="ARBA" id="ARBA00022989"/>
    </source>
</evidence>
<dbReference type="InterPro" id="IPR000276">
    <property type="entry name" value="GPCR_Rhodpsn"/>
</dbReference>
<evidence type="ECO:0000313" key="11">
    <source>
        <dbReference type="EMBL" id="OWA54024.1"/>
    </source>
</evidence>
<keyword evidence="12" id="KW-1185">Reference proteome</keyword>
<comment type="subcellular location">
    <subcellularLocation>
        <location evidence="1">Cell membrane</location>
        <topology evidence="1">Multi-pass membrane protein</topology>
    </subcellularLocation>
</comment>
<dbReference type="Pfam" id="PF00001">
    <property type="entry name" value="7tm_1"/>
    <property type="match status" value="1"/>
</dbReference>
<accession>A0A9X6NQ80</accession>
<keyword evidence="4 9" id="KW-1133">Transmembrane helix</keyword>
<feature type="transmembrane region" description="Helical" evidence="9">
    <location>
        <begin position="62"/>
        <end position="84"/>
    </location>
</feature>
<protein>
    <recommendedName>
        <fullName evidence="10">G-protein coupled receptors family 1 profile domain-containing protein</fullName>
    </recommendedName>
</protein>
<dbReference type="PANTHER" id="PTHR24230">
    <property type="entry name" value="G-PROTEIN COUPLED RECEPTOR"/>
    <property type="match status" value="1"/>
</dbReference>
<dbReference type="CDD" id="cd00637">
    <property type="entry name" value="7tm_classA_rhodopsin-like"/>
    <property type="match status" value="1"/>
</dbReference>
<comment type="caution">
    <text evidence="11">The sequence shown here is derived from an EMBL/GenBank/DDBJ whole genome shotgun (WGS) entry which is preliminary data.</text>
</comment>
<dbReference type="SUPFAM" id="SSF81321">
    <property type="entry name" value="Family A G protein-coupled receptor-like"/>
    <property type="match status" value="1"/>
</dbReference>
<feature type="transmembrane region" description="Helical" evidence="9">
    <location>
        <begin position="111"/>
        <end position="134"/>
    </location>
</feature>
<dbReference type="GO" id="GO:0005886">
    <property type="term" value="C:plasma membrane"/>
    <property type="evidence" value="ECO:0007669"/>
    <property type="project" value="UniProtKB-SubCell"/>
</dbReference>
<evidence type="ECO:0000259" key="10">
    <source>
        <dbReference type="PROSITE" id="PS50262"/>
    </source>
</evidence>
<evidence type="ECO:0000313" key="12">
    <source>
        <dbReference type="Proteomes" id="UP000192578"/>
    </source>
</evidence>
<sequence length="354" mass="40613">MSLNQSACPNLSRNVSDPYLDIAPFELPNLIYASSSILILVIFSAILLDLEILVTFARRPRLINPFSIHMLNVTVINLLTAAIYDPILLLRNLGGREIFRGNMGLCGVYKYLQWTTIGMCAIQHCIICMDRWLAVLHSNWYRTKPIRFGVNATLIGLAYQQLWYLPLFLTDIVWVSAEANRAERLCDITRADKWLQVYQHVARCMTVLLPQGILVVSYPFLLYRIWGRTRVVGVAQQQQPQQQQLIKLGYRQRKAQSELRLALCSLALQIFFWMPFNVMSVLTNLRSCLPYTLDVSAFVYMFSTLLLILDPVVFLIFSVNMRREMRRHLMALLGKPVDADSTAFELTATRNSAL</sequence>
<dbReference type="OrthoDB" id="9975554at2759"/>
<keyword evidence="3 9" id="KW-0812">Transmembrane</keyword>